<evidence type="ECO:0000259" key="1">
    <source>
        <dbReference type="PROSITE" id="PS51462"/>
    </source>
</evidence>
<reference evidence="3" key="1">
    <citation type="journal article" date="2021" name="ISME J.">
        <title>Evolutionary origin and ecological implication of a unique nif island in free-living Bradyrhizobium lineages.</title>
        <authorList>
            <person name="Tao J."/>
        </authorList>
    </citation>
    <scope>NUCLEOTIDE SEQUENCE [LARGE SCALE GENOMIC DNA]</scope>
    <source>
        <strain evidence="3">SZCCT0434</strain>
    </source>
</reference>
<keyword evidence="3" id="KW-1185">Reference proteome</keyword>
<dbReference type="Pfam" id="PF00293">
    <property type="entry name" value="NUDIX"/>
    <property type="match status" value="1"/>
</dbReference>
<protein>
    <submittedName>
        <fullName evidence="2">NUDIX domain-containing protein</fullName>
    </submittedName>
</protein>
<organism evidence="2 3">
    <name type="scientific">Bradyrhizobium jicamae</name>
    <dbReference type="NCBI Taxonomy" id="280332"/>
    <lineage>
        <taxon>Bacteria</taxon>
        <taxon>Pseudomonadati</taxon>
        <taxon>Pseudomonadota</taxon>
        <taxon>Alphaproteobacteria</taxon>
        <taxon>Hyphomicrobiales</taxon>
        <taxon>Nitrobacteraceae</taxon>
        <taxon>Bradyrhizobium</taxon>
    </lineage>
</organism>
<dbReference type="EMBL" id="JAFCJH010000097">
    <property type="protein sequence ID" value="MBR0801694.1"/>
    <property type="molecule type" value="Genomic_DNA"/>
</dbReference>
<evidence type="ECO:0000313" key="2">
    <source>
        <dbReference type="EMBL" id="MBR0801694.1"/>
    </source>
</evidence>
<dbReference type="InterPro" id="IPR015797">
    <property type="entry name" value="NUDIX_hydrolase-like_dom_sf"/>
</dbReference>
<dbReference type="InterPro" id="IPR000086">
    <property type="entry name" value="NUDIX_hydrolase_dom"/>
</dbReference>
<sequence>MMPDRHIAIAVVVATDGRYLFQRRDDIPGIAYPGKLSLFGGHREADETYLACIARELQEEISYPVAPERFELLTSLDGCGEVVDGDVVHGNVFLVRGIPADQVVVTEGSLAIVDAGELISSLARLESDLTPASWFGLKAFLRRYGEAEDRPEAGHLPGL</sequence>
<proteinExistence type="predicted"/>
<gene>
    <name evidence="2" type="ORF">JQ615_40820</name>
</gene>
<accession>A0ABS5FXY9</accession>
<dbReference type="PROSITE" id="PS51462">
    <property type="entry name" value="NUDIX"/>
    <property type="match status" value="1"/>
</dbReference>
<dbReference type="Proteomes" id="UP001315278">
    <property type="component" value="Unassembled WGS sequence"/>
</dbReference>
<dbReference type="SUPFAM" id="SSF55811">
    <property type="entry name" value="Nudix"/>
    <property type="match status" value="1"/>
</dbReference>
<name>A0ABS5FXY9_9BRAD</name>
<dbReference type="Gene3D" id="3.90.79.10">
    <property type="entry name" value="Nucleoside Triphosphate Pyrophosphohydrolase"/>
    <property type="match status" value="1"/>
</dbReference>
<feature type="domain" description="Nudix hydrolase" evidence="1">
    <location>
        <begin position="4"/>
        <end position="159"/>
    </location>
</feature>
<evidence type="ECO:0000313" key="3">
    <source>
        <dbReference type="Proteomes" id="UP001315278"/>
    </source>
</evidence>
<comment type="caution">
    <text evidence="2">The sequence shown here is derived from an EMBL/GenBank/DDBJ whole genome shotgun (WGS) entry which is preliminary data.</text>
</comment>